<dbReference type="RefSeq" id="WP_187528676.1">
    <property type="nucleotide sequence ID" value="NZ_CP060724.1"/>
</dbReference>
<dbReference type="InterPro" id="IPR012505">
    <property type="entry name" value="YbbR"/>
</dbReference>
<accession>A0A7G9T416</accession>
<protein>
    <recommendedName>
        <fullName evidence="4">YbbR-like domain-containing protein</fullName>
    </recommendedName>
</protein>
<dbReference type="InterPro" id="IPR053154">
    <property type="entry name" value="c-di-AMP_regulator"/>
</dbReference>
<dbReference type="AlphaFoldDB" id="A0A7G9T416"/>
<dbReference type="Proteomes" id="UP000515800">
    <property type="component" value="Chromosome"/>
</dbReference>
<evidence type="ECO:0008006" key="4">
    <source>
        <dbReference type="Google" id="ProtNLM"/>
    </source>
</evidence>
<keyword evidence="1" id="KW-0472">Membrane</keyword>
<dbReference type="Pfam" id="PF07949">
    <property type="entry name" value="YbbR"/>
    <property type="match status" value="3"/>
</dbReference>
<name>A0A7G9T416_9LACO</name>
<dbReference type="KEGG" id="wdi:H9L19_05390"/>
<keyword evidence="3" id="KW-1185">Reference proteome</keyword>
<keyword evidence="1" id="KW-0812">Transmembrane</keyword>
<evidence type="ECO:0000256" key="1">
    <source>
        <dbReference type="SAM" id="Phobius"/>
    </source>
</evidence>
<dbReference type="PANTHER" id="PTHR37804:SF1">
    <property type="entry name" value="CDAA REGULATORY PROTEIN CDAR"/>
    <property type="match status" value="1"/>
</dbReference>
<organism evidence="2 3">
    <name type="scientific">Weissella diestrammenae</name>
    <dbReference type="NCBI Taxonomy" id="1162633"/>
    <lineage>
        <taxon>Bacteria</taxon>
        <taxon>Bacillati</taxon>
        <taxon>Bacillota</taxon>
        <taxon>Bacilli</taxon>
        <taxon>Lactobacillales</taxon>
        <taxon>Lactobacillaceae</taxon>
        <taxon>Weissella</taxon>
    </lineage>
</organism>
<evidence type="ECO:0000313" key="3">
    <source>
        <dbReference type="Proteomes" id="UP000515800"/>
    </source>
</evidence>
<dbReference type="PANTHER" id="PTHR37804">
    <property type="entry name" value="CDAA REGULATORY PROTEIN CDAR"/>
    <property type="match status" value="1"/>
</dbReference>
<feature type="transmembrane region" description="Helical" evidence="1">
    <location>
        <begin position="7"/>
        <end position="25"/>
    </location>
</feature>
<evidence type="ECO:0000313" key="2">
    <source>
        <dbReference type="EMBL" id="QNN74841.1"/>
    </source>
</evidence>
<reference evidence="2 3" key="1">
    <citation type="submission" date="2020-08" db="EMBL/GenBank/DDBJ databases">
        <title>Genome sequence of Weissella diestrammenae KACC 16890T.</title>
        <authorList>
            <person name="Hyun D.-W."/>
            <person name="Bae J.-W."/>
        </authorList>
    </citation>
    <scope>NUCLEOTIDE SEQUENCE [LARGE SCALE GENOMIC DNA]</scope>
    <source>
        <strain evidence="2 3">KACC 16890</strain>
    </source>
</reference>
<keyword evidence="1" id="KW-1133">Transmembrane helix</keyword>
<dbReference type="Gene3D" id="2.170.120.40">
    <property type="entry name" value="YbbR-like domain"/>
    <property type="match status" value="2"/>
</dbReference>
<dbReference type="EMBL" id="CP060724">
    <property type="protein sequence ID" value="QNN74841.1"/>
    <property type="molecule type" value="Genomic_DNA"/>
</dbReference>
<proteinExistence type="predicted"/>
<gene>
    <name evidence="2" type="ORF">H9L19_05390</name>
</gene>
<sequence length="326" mass="34732">MFKKIDKIIYIVFSFILALLLAFYVDSTVPSKTSKVQNDTSGTTKNLLGIGLQKTETMTMPIQLSGIDTNEYIVIGVPETMGIKLTGPTAMVTTTMNTKNFQIYANLKGLSDGEHYITLKVSGLNKDLTYKLDQTKLKVSIYKRATKNFTVTPTFNKEAVAEGYEAGDATSSVTSAQVIGSRNAVVLVDRVVANVQLNRDTKDSVTKKVTLQALDINGNAVDVTISPAEATVKIPIKAGNGSKQVPLKISTKNGDASKFTVTANINEVTVAGKMDALEKLKSVSVTADLSNVTAVTEETVTIASPDGASTITPGTVVITITPKNPS</sequence>
<dbReference type="Gene3D" id="2.170.120.30">
    <property type="match status" value="1"/>
</dbReference>